<evidence type="ECO:0000256" key="3">
    <source>
        <dbReference type="ARBA" id="ARBA00039775"/>
    </source>
</evidence>
<evidence type="ECO:0000256" key="2">
    <source>
        <dbReference type="ARBA" id="ARBA00023242"/>
    </source>
</evidence>
<dbReference type="AlphaFoldDB" id="A0A8H5FRX3"/>
<gene>
    <name evidence="7" type="ORF">D9756_010613</name>
</gene>
<feature type="compositionally biased region" description="Low complexity" evidence="5">
    <location>
        <begin position="185"/>
        <end position="206"/>
    </location>
</feature>
<keyword evidence="2" id="KW-0539">Nucleus</keyword>
<dbReference type="GO" id="GO:0031490">
    <property type="term" value="F:chromatin DNA binding"/>
    <property type="evidence" value="ECO:0007669"/>
    <property type="project" value="TreeGrafter"/>
</dbReference>
<proteinExistence type="predicted"/>
<dbReference type="GO" id="GO:0008622">
    <property type="term" value="C:epsilon DNA polymerase complex"/>
    <property type="evidence" value="ECO:0007669"/>
    <property type="project" value="TreeGrafter"/>
</dbReference>
<dbReference type="GO" id="GO:0006974">
    <property type="term" value="P:DNA damage response"/>
    <property type="evidence" value="ECO:0007669"/>
    <property type="project" value="TreeGrafter"/>
</dbReference>
<feature type="region of interest" description="Disordered" evidence="5">
    <location>
        <begin position="108"/>
        <end position="267"/>
    </location>
</feature>
<comment type="caution">
    <text evidence="7">The sequence shown here is derived from an EMBL/GenBank/DDBJ whole genome shotgun (WGS) entry which is preliminary data.</text>
</comment>
<dbReference type="InterPro" id="IPR009072">
    <property type="entry name" value="Histone-fold"/>
</dbReference>
<dbReference type="InterPro" id="IPR003958">
    <property type="entry name" value="CBFA_NFYB_domain"/>
</dbReference>
<name>A0A8H5FRX3_9AGAR</name>
<dbReference type="Proteomes" id="UP000559027">
    <property type="component" value="Unassembled WGS sequence"/>
</dbReference>
<dbReference type="Pfam" id="PF00808">
    <property type="entry name" value="CBFD_NFYB_HMF"/>
    <property type="match status" value="1"/>
</dbReference>
<dbReference type="SUPFAM" id="SSF47113">
    <property type="entry name" value="Histone-fold"/>
    <property type="match status" value="1"/>
</dbReference>
<dbReference type="CDD" id="cd22928">
    <property type="entry name" value="HFD_POLE3_DPB4"/>
    <property type="match status" value="1"/>
</dbReference>
<sequence length="267" mass="27586">MPRKEPSGAPLSAKDQQDMLTDGIENYELPKSVVTKIAKSALPDNAKLQKETVLALVKGSTVFINYLAATAHDIATSRQHKSISAADIFNALEMIDFGHLAPLLEEQHQAWQSQSKTEKGKKASASAASASASAATNGNTSISTSRPTASSSTKPTTTTTSTSTSTTATTTNGTIKIVPNGNPYPNIANTNNSASSASRPSNPYPSISNAAAASKESPFTNEPLALRTGGGGESAAAEGEGEEEDGGDGGVPMDVDEEVEDDGERTE</sequence>
<dbReference type="GO" id="GO:0008623">
    <property type="term" value="C:CHRAC"/>
    <property type="evidence" value="ECO:0007669"/>
    <property type="project" value="TreeGrafter"/>
</dbReference>
<dbReference type="InterPro" id="IPR051377">
    <property type="entry name" value="DNA_Pol-Epsilon_Subunit"/>
</dbReference>
<organism evidence="7 8">
    <name type="scientific">Leucocoprinus leucothites</name>
    <dbReference type="NCBI Taxonomy" id="201217"/>
    <lineage>
        <taxon>Eukaryota</taxon>
        <taxon>Fungi</taxon>
        <taxon>Dikarya</taxon>
        <taxon>Basidiomycota</taxon>
        <taxon>Agaricomycotina</taxon>
        <taxon>Agaricomycetes</taxon>
        <taxon>Agaricomycetidae</taxon>
        <taxon>Agaricales</taxon>
        <taxon>Agaricineae</taxon>
        <taxon>Agaricaceae</taxon>
        <taxon>Leucocoprinus</taxon>
    </lineage>
</organism>
<dbReference type="PANTHER" id="PTHR46172">
    <property type="entry name" value="DNA POLYMERASE EPSILON SUBUNIT 3"/>
    <property type="match status" value="1"/>
</dbReference>
<evidence type="ECO:0000313" key="8">
    <source>
        <dbReference type="Proteomes" id="UP000559027"/>
    </source>
</evidence>
<dbReference type="EMBL" id="JAACJO010000029">
    <property type="protein sequence ID" value="KAF5346901.1"/>
    <property type="molecule type" value="Genomic_DNA"/>
</dbReference>
<reference evidence="7 8" key="1">
    <citation type="journal article" date="2020" name="ISME J.">
        <title>Uncovering the hidden diversity of litter-decomposition mechanisms in mushroom-forming fungi.</title>
        <authorList>
            <person name="Floudas D."/>
            <person name="Bentzer J."/>
            <person name="Ahren D."/>
            <person name="Johansson T."/>
            <person name="Persson P."/>
            <person name="Tunlid A."/>
        </authorList>
    </citation>
    <scope>NUCLEOTIDE SEQUENCE [LARGE SCALE GENOMIC DNA]</scope>
    <source>
        <strain evidence="7 8">CBS 146.42</strain>
    </source>
</reference>
<feature type="domain" description="Transcription factor CBF/NF-Y/archaeal histone" evidence="6">
    <location>
        <begin position="28"/>
        <end position="92"/>
    </location>
</feature>
<evidence type="ECO:0000256" key="1">
    <source>
        <dbReference type="ARBA" id="ARBA00004123"/>
    </source>
</evidence>
<dbReference type="GO" id="GO:0046982">
    <property type="term" value="F:protein heterodimerization activity"/>
    <property type="evidence" value="ECO:0007669"/>
    <property type="project" value="InterPro"/>
</dbReference>
<feature type="compositionally biased region" description="Acidic residues" evidence="5">
    <location>
        <begin position="254"/>
        <end position="267"/>
    </location>
</feature>
<dbReference type="Gene3D" id="1.10.20.10">
    <property type="entry name" value="Histone, subunit A"/>
    <property type="match status" value="1"/>
</dbReference>
<dbReference type="PANTHER" id="PTHR46172:SF1">
    <property type="entry name" value="DNA POLYMERASE EPSILON SUBUNIT 3"/>
    <property type="match status" value="1"/>
</dbReference>
<dbReference type="GO" id="GO:0006272">
    <property type="term" value="P:leading strand elongation"/>
    <property type="evidence" value="ECO:0007669"/>
    <property type="project" value="TreeGrafter"/>
</dbReference>
<dbReference type="OrthoDB" id="1707486at2759"/>
<evidence type="ECO:0000256" key="5">
    <source>
        <dbReference type="SAM" id="MobiDB-lite"/>
    </source>
</evidence>
<evidence type="ECO:0000256" key="4">
    <source>
        <dbReference type="ARBA" id="ARBA00042096"/>
    </source>
</evidence>
<feature type="compositionally biased region" description="Low complexity" evidence="5">
    <location>
        <begin position="123"/>
        <end position="171"/>
    </location>
</feature>
<accession>A0A8H5FRX3</accession>
<protein>
    <recommendedName>
        <fullName evidence="3">DNA polymerase epsilon subunit D</fullName>
    </recommendedName>
    <alternativeName>
        <fullName evidence="4">DNA polymerase II subunit D</fullName>
    </alternativeName>
</protein>
<comment type="subcellular location">
    <subcellularLocation>
        <location evidence="1">Nucleus</location>
    </subcellularLocation>
</comment>
<keyword evidence="8" id="KW-1185">Reference proteome</keyword>
<evidence type="ECO:0000313" key="7">
    <source>
        <dbReference type="EMBL" id="KAF5346901.1"/>
    </source>
</evidence>
<evidence type="ECO:0000259" key="6">
    <source>
        <dbReference type="Pfam" id="PF00808"/>
    </source>
</evidence>
<dbReference type="GO" id="GO:0031507">
    <property type="term" value="P:heterochromatin formation"/>
    <property type="evidence" value="ECO:0007669"/>
    <property type="project" value="TreeGrafter"/>
</dbReference>